<evidence type="ECO:0000313" key="2">
    <source>
        <dbReference type="EMBL" id="CAE8601998.1"/>
    </source>
</evidence>
<feature type="region of interest" description="Disordered" evidence="1">
    <location>
        <begin position="101"/>
        <end position="181"/>
    </location>
</feature>
<dbReference type="Proteomes" id="UP000654075">
    <property type="component" value="Unassembled WGS sequence"/>
</dbReference>
<feature type="region of interest" description="Disordered" evidence="1">
    <location>
        <begin position="56"/>
        <end position="76"/>
    </location>
</feature>
<proteinExistence type="predicted"/>
<gene>
    <name evidence="2" type="ORF">PGLA1383_LOCUS20257</name>
    <name evidence="3" type="ORF">PGLA2088_LOCUS43031</name>
</gene>
<evidence type="ECO:0000313" key="5">
    <source>
        <dbReference type="Proteomes" id="UP000654075"/>
    </source>
</evidence>
<dbReference type="EMBL" id="CAJNNW010034614">
    <property type="protein sequence ID" value="CAE8723290.1"/>
    <property type="molecule type" value="Genomic_DNA"/>
</dbReference>
<dbReference type="AlphaFoldDB" id="A0A813L625"/>
<feature type="compositionally biased region" description="Acidic residues" evidence="1">
    <location>
        <begin position="171"/>
        <end position="181"/>
    </location>
</feature>
<dbReference type="EMBL" id="CAJNNV010013759">
    <property type="protein sequence ID" value="CAE8601998.1"/>
    <property type="molecule type" value="Genomic_DNA"/>
</dbReference>
<name>A0A813L625_POLGL</name>
<feature type="compositionally biased region" description="Basic and acidic residues" evidence="1">
    <location>
        <begin position="101"/>
        <end position="156"/>
    </location>
</feature>
<sequence>MADEEVFDQELAGGNEALMDPERAKERVRIAQERDGDFINQLGGVDFSAARARLMSGRQDDDNDPNRACLKGNPLDRAGVMSRHDFLIEKARKEALEAKAMAEERLRDPKTRTEELVRRAQEKADQDKLTAIREAEERASRMEEKNKKRKLAEEAKSAGQKTKKSARLSFDEDAEDSDDDA</sequence>
<dbReference type="Proteomes" id="UP000626109">
    <property type="component" value="Unassembled WGS sequence"/>
</dbReference>
<organism evidence="3 4">
    <name type="scientific">Polarella glacialis</name>
    <name type="common">Dinoflagellate</name>
    <dbReference type="NCBI Taxonomy" id="89957"/>
    <lineage>
        <taxon>Eukaryota</taxon>
        <taxon>Sar</taxon>
        <taxon>Alveolata</taxon>
        <taxon>Dinophyceae</taxon>
        <taxon>Suessiales</taxon>
        <taxon>Suessiaceae</taxon>
        <taxon>Polarella</taxon>
    </lineage>
</organism>
<evidence type="ECO:0000313" key="3">
    <source>
        <dbReference type="EMBL" id="CAE8723290.1"/>
    </source>
</evidence>
<evidence type="ECO:0000313" key="4">
    <source>
        <dbReference type="Proteomes" id="UP000626109"/>
    </source>
</evidence>
<comment type="caution">
    <text evidence="3">The sequence shown here is derived from an EMBL/GenBank/DDBJ whole genome shotgun (WGS) entry which is preliminary data.</text>
</comment>
<reference evidence="3" key="1">
    <citation type="submission" date="2021-02" db="EMBL/GenBank/DDBJ databases">
        <authorList>
            <person name="Dougan E. K."/>
            <person name="Rhodes N."/>
            <person name="Thang M."/>
            <person name="Chan C."/>
        </authorList>
    </citation>
    <scope>NUCLEOTIDE SEQUENCE</scope>
</reference>
<protein>
    <submittedName>
        <fullName evidence="3">Uncharacterized protein</fullName>
    </submittedName>
</protein>
<feature type="region of interest" description="Disordered" evidence="1">
    <location>
        <begin position="1"/>
        <end position="23"/>
    </location>
</feature>
<evidence type="ECO:0000256" key="1">
    <source>
        <dbReference type="SAM" id="MobiDB-lite"/>
    </source>
</evidence>
<keyword evidence="5" id="KW-1185">Reference proteome</keyword>
<accession>A0A813L625</accession>